<proteinExistence type="predicted"/>
<reference evidence="1" key="1">
    <citation type="submission" date="2020-04" db="EMBL/GenBank/DDBJ databases">
        <authorList>
            <person name="Alioto T."/>
            <person name="Alioto T."/>
            <person name="Gomez Garrido J."/>
        </authorList>
    </citation>
    <scope>NUCLEOTIDE SEQUENCE</scope>
    <source>
        <strain evidence="1">A484AB</strain>
    </source>
</reference>
<evidence type="ECO:0000313" key="2">
    <source>
        <dbReference type="Proteomes" id="UP001152795"/>
    </source>
</evidence>
<sequence length="173" mass="19206">MGVSGSRGVSWALVGLYAILLLARLICCCEDGTYCSKDLGDCVVCPEKPLLDCTGVHEEDVVPCLENCLARPKLATTKPNHDYELPKNTTAKPEQRLTTQERKDVQYKTNNLLVAVGFVVGLLVGIMICIFICQIKSPMREMARKSVNRMYLFVSTYPKSKEETSPVNITDND</sequence>
<protein>
    <submittedName>
        <fullName evidence="1">Uncharacterized protein</fullName>
    </submittedName>
</protein>
<dbReference type="Proteomes" id="UP001152795">
    <property type="component" value="Unassembled WGS sequence"/>
</dbReference>
<dbReference type="AlphaFoldDB" id="A0A6S7GIU0"/>
<accession>A0A6S7GIU0</accession>
<comment type="caution">
    <text evidence="1">The sequence shown here is derived from an EMBL/GenBank/DDBJ whole genome shotgun (WGS) entry which is preliminary data.</text>
</comment>
<gene>
    <name evidence="1" type="ORF">PACLA_8A009861</name>
</gene>
<evidence type="ECO:0000313" key="1">
    <source>
        <dbReference type="EMBL" id="CAB3991525.1"/>
    </source>
</evidence>
<keyword evidence="2" id="KW-1185">Reference proteome</keyword>
<organism evidence="1 2">
    <name type="scientific">Paramuricea clavata</name>
    <name type="common">Red gorgonian</name>
    <name type="synonym">Violescent sea-whip</name>
    <dbReference type="NCBI Taxonomy" id="317549"/>
    <lineage>
        <taxon>Eukaryota</taxon>
        <taxon>Metazoa</taxon>
        <taxon>Cnidaria</taxon>
        <taxon>Anthozoa</taxon>
        <taxon>Octocorallia</taxon>
        <taxon>Malacalcyonacea</taxon>
        <taxon>Plexauridae</taxon>
        <taxon>Paramuricea</taxon>
    </lineage>
</organism>
<name>A0A6S7GIU0_PARCT</name>
<dbReference type="EMBL" id="CACRXK020001866">
    <property type="protein sequence ID" value="CAB3991525.1"/>
    <property type="molecule type" value="Genomic_DNA"/>
</dbReference>